<protein>
    <submittedName>
        <fullName evidence="2">Zn-dependent dipeptidase</fullName>
    </submittedName>
</protein>
<accession>A0A411HP97</accession>
<evidence type="ECO:0000313" key="3">
    <source>
        <dbReference type="Proteomes" id="UP000291562"/>
    </source>
</evidence>
<evidence type="ECO:0000313" key="2">
    <source>
        <dbReference type="EMBL" id="QBB72313.1"/>
    </source>
</evidence>
<keyword evidence="1" id="KW-0732">Signal</keyword>
<dbReference type="OrthoDB" id="9804920at2"/>
<dbReference type="PANTHER" id="PTHR10443:SF12">
    <property type="entry name" value="DIPEPTIDASE"/>
    <property type="match status" value="1"/>
</dbReference>
<dbReference type="Pfam" id="PF01244">
    <property type="entry name" value="Peptidase_M19"/>
    <property type="match status" value="1"/>
</dbReference>
<dbReference type="PROSITE" id="PS51318">
    <property type="entry name" value="TAT"/>
    <property type="match status" value="1"/>
</dbReference>
<dbReference type="KEGG" id="xbc:ELE36_19130"/>
<dbReference type="InterPro" id="IPR032466">
    <property type="entry name" value="Metal_Hydrolase"/>
</dbReference>
<dbReference type="PANTHER" id="PTHR10443">
    <property type="entry name" value="MICROSOMAL DIPEPTIDASE"/>
    <property type="match status" value="1"/>
</dbReference>
<keyword evidence="3" id="KW-1185">Reference proteome</keyword>
<dbReference type="GO" id="GO:0070573">
    <property type="term" value="F:metallodipeptidase activity"/>
    <property type="evidence" value="ECO:0007669"/>
    <property type="project" value="InterPro"/>
</dbReference>
<dbReference type="Proteomes" id="UP000291562">
    <property type="component" value="Chromosome"/>
</dbReference>
<sequence length="374" mass="39803">MTPDRRAFLKTSSVLAAGLVFARHVSAAAKDSAPTPYAEAIVIDGNLVPPLDDAGALDQTTTLAVKSSGLTALKATIGGSAGDFAQTNADIDGFDQGIRANPALYMKIEQAADFLLAKRSGKIGIIYSFEGVEMLEAKVERIDHFRKRGVRVMQLSYNRPSPFASGVLSPQPSAGLTQLGRDAIQRMNTLGVSLDLSHCDETSTLAALAASSKPGLITHAGCAAVMAHPRNKSDAVLRAMTSKGGVVGIYELAFLARAPQQPTLDDYLRHLTHALKICGEDHVGIGSDALLMPFDTSPENMVEWNKDIAARKASGVGAPGEGPPPFVIGLNRPDRYRVIADTLVRHGYKGRVIDKILGLNFQRVFAETWISSAA</sequence>
<dbReference type="SUPFAM" id="SSF51556">
    <property type="entry name" value="Metallo-dependent hydrolases"/>
    <property type="match status" value="1"/>
</dbReference>
<dbReference type="PROSITE" id="PS51365">
    <property type="entry name" value="RENAL_DIPEPTIDASE_2"/>
    <property type="match status" value="1"/>
</dbReference>
<dbReference type="InterPro" id="IPR006311">
    <property type="entry name" value="TAT_signal"/>
</dbReference>
<gene>
    <name evidence="2" type="ORF">ELE36_19130</name>
</gene>
<evidence type="ECO:0000256" key="1">
    <source>
        <dbReference type="SAM" id="SignalP"/>
    </source>
</evidence>
<name>A0A411HP97_9GAMM</name>
<feature type="signal peptide" evidence="1">
    <location>
        <begin position="1"/>
        <end position="27"/>
    </location>
</feature>
<dbReference type="RefSeq" id="WP_129836163.1">
    <property type="nucleotide sequence ID" value="NZ_CP035704.1"/>
</dbReference>
<dbReference type="GO" id="GO:0006508">
    <property type="term" value="P:proteolysis"/>
    <property type="evidence" value="ECO:0007669"/>
    <property type="project" value="InterPro"/>
</dbReference>
<dbReference type="Gene3D" id="3.20.20.140">
    <property type="entry name" value="Metal-dependent hydrolases"/>
    <property type="match status" value="1"/>
</dbReference>
<reference evidence="2 3" key="1">
    <citation type="submission" date="2019-01" db="EMBL/GenBank/DDBJ databases">
        <title>Pseudolysobacter antarctica gen. nov., sp. nov., isolated from Fildes Peninsula, Antarctica.</title>
        <authorList>
            <person name="Wei Z."/>
            <person name="Peng F."/>
        </authorList>
    </citation>
    <scope>NUCLEOTIDE SEQUENCE [LARGE SCALE GENOMIC DNA]</scope>
    <source>
        <strain evidence="2 3">AQ6-296</strain>
    </source>
</reference>
<proteinExistence type="predicted"/>
<dbReference type="AlphaFoldDB" id="A0A411HP97"/>
<feature type="chain" id="PRO_5019399903" evidence="1">
    <location>
        <begin position="28"/>
        <end position="374"/>
    </location>
</feature>
<dbReference type="EMBL" id="CP035704">
    <property type="protein sequence ID" value="QBB72313.1"/>
    <property type="molecule type" value="Genomic_DNA"/>
</dbReference>
<dbReference type="InterPro" id="IPR008257">
    <property type="entry name" value="Pept_M19"/>
</dbReference>
<organism evidence="2 3">
    <name type="scientific">Pseudolysobacter antarcticus</name>
    <dbReference type="NCBI Taxonomy" id="2511995"/>
    <lineage>
        <taxon>Bacteria</taxon>
        <taxon>Pseudomonadati</taxon>
        <taxon>Pseudomonadota</taxon>
        <taxon>Gammaproteobacteria</taxon>
        <taxon>Lysobacterales</taxon>
        <taxon>Rhodanobacteraceae</taxon>
        <taxon>Pseudolysobacter</taxon>
    </lineage>
</organism>